<name>A0A8J3EE81_9PROT</name>
<comment type="caution">
    <text evidence="1">The sequence shown here is derived from an EMBL/GenBank/DDBJ whole genome shotgun (WGS) entry which is preliminary data.</text>
</comment>
<dbReference type="AlphaFoldDB" id="A0A8J3EE81"/>
<reference evidence="1 2" key="1">
    <citation type="journal article" date="2014" name="Int. J. Syst. Evol. Microbiol.">
        <title>Complete genome sequence of Corynebacterium casei LMG S-19264T (=DSM 44701T), isolated from a smear-ripened cheese.</title>
        <authorList>
            <consortium name="US DOE Joint Genome Institute (JGI-PGF)"/>
            <person name="Walter F."/>
            <person name="Albersmeier A."/>
            <person name="Kalinowski J."/>
            <person name="Ruckert C."/>
        </authorList>
    </citation>
    <scope>NUCLEOTIDE SEQUENCE [LARGE SCALE GENOMIC DNA]</scope>
    <source>
        <strain evidence="1 2">CGMCC 1.16330</strain>
    </source>
</reference>
<gene>
    <name evidence="1" type="ORF">GCM10010964_43580</name>
</gene>
<dbReference type="EMBL" id="BMKS01000025">
    <property type="protein sequence ID" value="GGG51685.1"/>
    <property type="molecule type" value="Genomic_DNA"/>
</dbReference>
<organism evidence="1 2">
    <name type="scientific">Caldovatus sediminis</name>
    <dbReference type="NCBI Taxonomy" id="2041189"/>
    <lineage>
        <taxon>Bacteria</taxon>
        <taxon>Pseudomonadati</taxon>
        <taxon>Pseudomonadota</taxon>
        <taxon>Alphaproteobacteria</taxon>
        <taxon>Acetobacterales</taxon>
        <taxon>Roseomonadaceae</taxon>
        <taxon>Caldovatus</taxon>
    </lineage>
</organism>
<accession>A0A8J3EE81</accession>
<keyword evidence="2" id="KW-1185">Reference proteome</keyword>
<dbReference type="Proteomes" id="UP000597507">
    <property type="component" value="Unassembled WGS sequence"/>
</dbReference>
<dbReference type="Pfam" id="PF05354">
    <property type="entry name" value="Phage_attach"/>
    <property type="match status" value="1"/>
</dbReference>
<sequence>MPDDPFSAAAVVLARSALGADAVYTPPGSDPVEVRVVLSREEGDVLPGPAGLSAAGHAAMLPTALVHDRPPRGATLAVGGQTFRVETAELDVTGAAWRLTLRQ</sequence>
<dbReference type="RefSeq" id="WP_188904166.1">
    <property type="nucleotide sequence ID" value="NZ_BMKS01000025.1"/>
</dbReference>
<dbReference type="InterPro" id="IPR008018">
    <property type="entry name" value="Phage_tail_attach_FII"/>
</dbReference>
<evidence type="ECO:0000313" key="1">
    <source>
        <dbReference type="EMBL" id="GGG51685.1"/>
    </source>
</evidence>
<protein>
    <submittedName>
        <fullName evidence="1">Uncharacterized protein</fullName>
    </submittedName>
</protein>
<proteinExistence type="predicted"/>
<dbReference type="GO" id="GO:0019068">
    <property type="term" value="P:virion assembly"/>
    <property type="evidence" value="ECO:0007669"/>
    <property type="project" value="InterPro"/>
</dbReference>
<evidence type="ECO:0000313" key="2">
    <source>
        <dbReference type="Proteomes" id="UP000597507"/>
    </source>
</evidence>